<dbReference type="RefSeq" id="WP_395806573.1">
    <property type="nucleotide sequence ID" value="NZ_CP043494.1"/>
</dbReference>
<evidence type="ECO:0000256" key="1">
    <source>
        <dbReference type="SAM" id="MobiDB-lite"/>
    </source>
</evidence>
<keyword evidence="3" id="KW-1185">Reference proteome</keyword>
<reference evidence="2 3" key="1">
    <citation type="submission" date="2019-08" db="EMBL/GenBank/DDBJ databases">
        <title>Archangium and Cystobacter genomes.</title>
        <authorList>
            <person name="Chen I.-C.K."/>
            <person name="Wielgoss S."/>
        </authorList>
    </citation>
    <scope>NUCLEOTIDE SEQUENCE [LARGE SCALE GENOMIC DNA]</scope>
    <source>
        <strain evidence="2 3">Cbm 6</strain>
    </source>
</reference>
<organism evidence="2 3">
    <name type="scientific">Archangium minus</name>
    <dbReference type="NCBI Taxonomy" id="83450"/>
    <lineage>
        <taxon>Bacteria</taxon>
        <taxon>Pseudomonadati</taxon>
        <taxon>Myxococcota</taxon>
        <taxon>Myxococcia</taxon>
        <taxon>Myxococcales</taxon>
        <taxon>Cystobacterineae</taxon>
        <taxon>Archangiaceae</taxon>
        <taxon>Archangium</taxon>
    </lineage>
</organism>
<gene>
    <name evidence="2" type="ORF">F0U60_35940</name>
</gene>
<dbReference type="EMBL" id="CP043494">
    <property type="protein sequence ID" value="WNG48912.1"/>
    <property type="molecule type" value="Genomic_DNA"/>
</dbReference>
<evidence type="ECO:0000313" key="3">
    <source>
        <dbReference type="Proteomes" id="UP001611383"/>
    </source>
</evidence>
<evidence type="ECO:0000313" key="2">
    <source>
        <dbReference type="EMBL" id="WNG48912.1"/>
    </source>
</evidence>
<name>A0ABY9X0J3_9BACT</name>
<proteinExistence type="predicted"/>
<protein>
    <submittedName>
        <fullName evidence="2">Uncharacterized protein</fullName>
    </submittedName>
</protein>
<sequence length="179" mass="19791">MNVELLRIYLNDHLAGSTVGLELARRAKAENAGNSVGEYLDTLVGELREDRSVLLNVVSALGLRRDPVKEGVAWVGEKLARLKLNGRLTSYSPLSRVVELEALCLGTEGRLSLWRTLRRLSRKDERLARFDFAALITRAEHQRRALERLRQTASEEAFSGADEGSVLPLTPSPSGRGQG</sequence>
<dbReference type="Proteomes" id="UP001611383">
    <property type="component" value="Chromosome"/>
</dbReference>
<accession>A0ABY9X0J3</accession>
<feature type="region of interest" description="Disordered" evidence="1">
    <location>
        <begin position="154"/>
        <end position="179"/>
    </location>
</feature>